<sequence>MKIKSQAVNFNAQDALMDFLNKKLSKLEQFYDKIIAAKVFMKLENSTDKENKTVEIVLEIPGDDLIAKKTSSSFEESIDQVCDALKKMIIKRKEKTH</sequence>
<dbReference type="CDD" id="cd00552">
    <property type="entry name" value="RaiA"/>
    <property type="match status" value="1"/>
</dbReference>
<dbReference type="NCBIfam" id="TIGR00741">
    <property type="entry name" value="yfiA"/>
    <property type="match status" value="1"/>
</dbReference>
<dbReference type="InterPro" id="IPR036567">
    <property type="entry name" value="RHF-like"/>
</dbReference>
<gene>
    <name evidence="1" type="primary">raiA</name>
    <name evidence="1" type="ORF">C4S77_00270</name>
</gene>
<accession>A0A2S8AGV8</accession>
<evidence type="ECO:0000313" key="2">
    <source>
        <dbReference type="Proteomes" id="UP000238042"/>
    </source>
</evidence>
<comment type="caution">
    <text evidence="1">The sequence shown here is derived from an EMBL/GenBank/DDBJ whole genome shotgun (WGS) entry which is preliminary data.</text>
</comment>
<dbReference type="OrthoDB" id="9808702at2"/>
<protein>
    <submittedName>
        <fullName evidence="1">Ribosome-associated translation inhibitor RaiA</fullName>
    </submittedName>
</protein>
<name>A0A2S8AGV8_9FLAO</name>
<dbReference type="Proteomes" id="UP000238042">
    <property type="component" value="Unassembled WGS sequence"/>
</dbReference>
<dbReference type="InterPro" id="IPR003489">
    <property type="entry name" value="RHF/RaiA"/>
</dbReference>
<keyword evidence="2" id="KW-1185">Reference proteome</keyword>
<proteinExistence type="predicted"/>
<dbReference type="Pfam" id="PF02482">
    <property type="entry name" value="Ribosomal_S30AE"/>
    <property type="match status" value="1"/>
</dbReference>
<dbReference type="RefSeq" id="WP_105193781.1">
    <property type="nucleotide sequence ID" value="NZ_PSZM01000001.1"/>
</dbReference>
<dbReference type="Gene3D" id="3.30.160.100">
    <property type="entry name" value="Ribosome hibernation promotion factor-like"/>
    <property type="match status" value="1"/>
</dbReference>
<dbReference type="AlphaFoldDB" id="A0A2S8AGV8"/>
<evidence type="ECO:0000313" key="1">
    <source>
        <dbReference type="EMBL" id="PQL95587.1"/>
    </source>
</evidence>
<organism evidence="1 2">
    <name type="scientific">Apibacter adventoris</name>
    <dbReference type="NCBI Taxonomy" id="1679466"/>
    <lineage>
        <taxon>Bacteria</taxon>
        <taxon>Pseudomonadati</taxon>
        <taxon>Bacteroidota</taxon>
        <taxon>Flavobacteriia</taxon>
        <taxon>Flavobacteriales</taxon>
        <taxon>Weeksellaceae</taxon>
        <taxon>Apibacter</taxon>
    </lineage>
</organism>
<reference evidence="1 2" key="1">
    <citation type="submission" date="2018-02" db="EMBL/GenBank/DDBJ databases">
        <title>Genome sequences of Apibacter spp., gut symbionts of Asian honey bees.</title>
        <authorList>
            <person name="Kwong W.K."/>
            <person name="Steele M.I."/>
            <person name="Moran N.A."/>
        </authorList>
    </citation>
    <scope>NUCLEOTIDE SEQUENCE [LARGE SCALE GENOMIC DNA]</scope>
    <source>
        <strain evidence="2">wkB301</strain>
    </source>
</reference>
<dbReference type="EMBL" id="PSZM01000001">
    <property type="protein sequence ID" value="PQL95587.1"/>
    <property type="molecule type" value="Genomic_DNA"/>
</dbReference>
<dbReference type="SUPFAM" id="SSF69754">
    <property type="entry name" value="Ribosome binding protein Y (YfiA homologue)"/>
    <property type="match status" value="1"/>
</dbReference>